<feature type="region of interest" description="Disordered" evidence="5">
    <location>
        <begin position="433"/>
        <end position="465"/>
    </location>
</feature>
<dbReference type="PANTHER" id="PTHR47804:SF3">
    <property type="entry name" value="PROTEIN BRE4"/>
    <property type="match status" value="1"/>
</dbReference>
<keyword evidence="8" id="KW-1185">Reference proteome</keyword>
<dbReference type="STRING" id="101127.A0A1X2GKZ0"/>
<keyword evidence="2 6" id="KW-0812">Transmembrane</keyword>
<feature type="compositionally biased region" description="Basic and acidic residues" evidence="5">
    <location>
        <begin position="224"/>
        <end position="234"/>
    </location>
</feature>
<feature type="region of interest" description="Disordered" evidence="5">
    <location>
        <begin position="220"/>
        <end position="247"/>
    </location>
</feature>
<evidence type="ECO:0000256" key="4">
    <source>
        <dbReference type="ARBA" id="ARBA00023136"/>
    </source>
</evidence>
<dbReference type="EMBL" id="MCGT01000010">
    <property type="protein sequence ID" value="ORX56191.1"/>
    <property type="molecule type" value="Genomic_DNA"/>
</dbReference>
<evidence type="ECO:0000256" key="3">
    <source>
        <dbReference type="ARBA" id="ARBA00022989"/>
    </source>
</evidence>
<proteinExistence type="predicted"/>
<feature type="compositionally biased region" description="Polar residues" evidence="5">
    <location>
        <begin position="235"/>
        <end position="247"/>
    </location>
</feature>
<evidence type="ECO:0000313" key="8">
    <source>
        <dbReference type="Proteomes" id="UP000242146"/>
    </source>
</evidence>
<name>A0A1X2GKZ0_9FUNG</name>
<comment type="subcellular location">
    <subcellularLocation>
        <location evidence="1">Membrane</location>
        <topology evidence="1">Multi-pass membrane protein</topology>
    </subcellularLocation>
</comment>
<evidence type="ECO:0000256" key="2">
    <source>
        <dbReference type="ARBA" id="ARBA00022692"/>
    </source>
</evidence>
<feature type="transmembrane region" description="Helical" evidence="6">
    <location>
        <begin position="628"/>
        <end position="647"/>
    </location>
</feature>
<dbReference type="InterPro" id="IPR052430">
    <property type="entry name" value="IVT-Associated"/>
</dbReference>
<gene>
    <name evidence="7" type="ORF">DM01DRAFT_1334689</name>
</gene>
<feature type="region of interest" description="Disordered" evidence="5">
    <location>
        <begin position="496"/>
        <end position="569"/>
    </location>
</feature>
<feature type="compositionally biased region" description="Low complexity" evidence="5">
    <location>
        <begin position="502"/>
        <end position="511"/>
    </location>
</feature>
<reference evidence="7 8" key="1">
    <citation type="submission" date="2016-07" db="EMBL/GenBank/DDBJ databases">
        <title>Pervasive Adenine N6-methylation of Active Genes in Fungi.</title>
        <authorList>
            <consortium name="DOE Joint Genome Institute"/>
            <person name="Mondo S.J."/>
            <person name="Dannebaum R.O."/>
            <person name="Kuo R.C."/>
            <person name="Labutti K."/>
            <person name="Haridas S."/>
            <person name="Kuo A."/>
            <person name="Salamov A."/>
            <person name="Ahrendt S.R."/>
            <person name="Lipzen A."/>
            <person name="Sullivan W."/>
            <person name="Andreopoulos W.B."/>
            <person name="Clum A."/>
            <person name="Lindquist E."/>
            <person name="Daum C."/>
            <person name="Ramamoorthy G.K."/>
            <person name="Gryganskyi A."/>
            <person name="Culley D."/>
            <person name="Magnuson J.K."/>
            <person name="James T.Y."/>
            <person name="O'Malley M.A."/>
            <person name="Stajich J.E."/>
            <person name="Spatafora J.W."/>
            <person name="Visel A."/>
            <person name="Grigoriev I.V."/>
        </authorList>
    </citation>
    <scope>NUCLEOTIDE SEQUENCE [LARGE SCALE GENOMIC DNA]</scope>
    <source>
        <strain evidence="7 8">NRRL 3301</strain>
    </source>
</reference>
<feature type="transmembrane region" description="Helical" evidence="6">
    <location>
        <begin position="739"/>
        <end position="757"/>
    </location>
</feature>
<evidence type="ECO:0000256" key="6">
    <source>
        <dbReference type="SAM" id="Phobius"/>
    </source>
</evidence>
<evidence type="ECO:0000256" key="1">
    <source>
        <dbReference type="ARBA" id="ARBA00004141"/>
    </source>
</evidence>
<evidence type="ECO:0000313" key="7">
    <source>
        <dbReference type="EMBL" id="ORX56191.1"/>
    </source>
</evidence>
<feature type="transmembrane region" description="Helical" evidence="6">
    <location>
        <begin position="58"/>
        <end position="78"/>
    </location>
</feature>
<dbReference type="InterPro" id="IPR020966">
    <property type="entry name" value="ALMT"/>
</dbReference>
<feature type="compositionally biased region" description="Low complexity" evidence="5">
    <location>
        <begin position="440"/>
        <end position="452"/>
    </location>
</feature>
<feature type="transmembrane region" description="Helical" evidence="6">
    <location>
        <begin position="708"/>
        <end position="727"/>
    </location>
</feature>
<keyword evidence="4 6" id="KW-0472">Membrane</keyword>
<keyword evidence="3 6" id="KW-1133">Transmembrane helix</keyword>
<dbReference type="GO" id="GO:0016020">
    <property type="term" value="C:membrane"/>
    <property type="evidence" value="ECO:0007669"/>
    <property type="project" value="UniProtKB-SubCell"/>
</dbReference>
<feature type="transmembrane region" description="Helical" evidence="6">
    <location>
        <begin position="90"/>
        <end position="109"/>
    </location>
</feature>
<dbReference type="OrthoDB" id="68611at2759"/>
<organism evidence="7 8">
    <name type="scientific">Hesseltinella vesiculosa</name>
    <dbReference type="NCBI Taxonomy" id="101127"/>
    <lineage>
        <taxon>Eukaryota</taxon>
        <taxon>Fungi</taxon>
        <taxon>Fungi incertae sedis</taxon>
        <taxon>Mucoromycota</taxon>
        <taxon>Mucoromycotina</taxon>
        <taxon>Mucoromycetes</taxon>
        <taxon>Mucorales</taxon>
        <taxon>Cunninghamellaceae</taxon>
        <taxon>Hesseltinella</taxon>
    </lineage>
</organism>
<dbReference type="AlphaFoldDB" id="A0A1X2GKZ0"/>
<sequence length="990" mass="112287">MISSAIYCAFFGYLCTLYNAQRHSHPHLYAHGDAVIASLSFFIAILVMAYLRLRYRRFFVPMLQGFTLPFFGLTRNFNSDTFNVMNTVSTVYPMMIGAGIGLFVNCCLWPETAAKASELALAKAIGSIMQVLTFVQQDVFTTTDGVITKDASITKHLIDLNKQLETDISMMRIARAEAKYEVVVAYYSPAWYKPLTMSLDTLSKHLFGLSLAVTHEAQTMRKSPHADDQGRAEKATSTALEQKSAPGNTKDMLYQRYEGLHRQQYSLSNDPDYDSRTTYRLQSMIQPPMMRLLTDCHGVLTGMQDIMITYHVIPCPDDHVIQTYPGCPEEWRDRLTQDVKALQATWLQVQANEYNKGDINEPHLVIHSLLFHLHSFASELARMTEHVDDLLNRRPHQAHSATTANEYTLPRARIFWPGGFLMHWIKKMWRRSHPTEKETTAAATSARAKPSAHSMDGEEDDDDDMDVPLEQVQTTSGMFEEPVFFQQKALLRVETKNARTRQQQQQQQQQQNSLRRQSTTPQPPVTLTGHTSNSLGKEEDPVYPAQQIPPQHGEQPTGQQDDHADDNDNEDTIYYQLAPSPLDNEDYDFEEAWVGGTPVALQHAPGKHAWNRWLRTVLLWFKQIETRYAIKFAVTMELLALMVWLPIDGVVDLYNSNHGQWALLSAMVVFNYTVGSTALVCGFRVIATIVGAVCGYVALVAGQASGAAYPYVVAILVCIFQVPMWYIMLKKSRIARIGFMSLLTMAVIVITGYINVMGESQFEPALKRTITAVIAIVVVMLIDQLLWPVWAREEMRKSLAALLLAMGIQFSKTMSMMCQPNQLSKPYQCTYDDCLVQSNVLQQQYQLVHQTMILAQDEPRITKGPFPLSTYRQLLTIVHRLLFWLDQMITAQAQVKQQTVRSILVTTKIDQRKQLSAAVHLFLFTLASALQTRTALPAALPTALPVNDSSRHGPKVNLKFYFFSSMSRYYPISIDEMLLHGRRSWPQFVI</sequence>
<feature type="transmembrane region" description="Helical" evidence="6">
    <location>
        <begin position="32"/>
        <end position="51"/>
    </location>
</feature>
<feature type="transmembrane region" description="Helical" evidence="6">
    <location>
        <begin position="769"/>
        <end position="787"/>
    </location>
</feature>
<feature type="transmembrane region" description="Helical" evidence="6">
    <location>
        <begin position="659"/>
        <end position="680"/>
    </location>
</feature>
<comment type="caution">
    <text evidence="7">The sequence shown here is derived from an EMBL/GenBank/DDBJ whole genome shotgun (WGS) entry which is preliminary data.</text>
</comment>
<accession>A0A1X2GKZ0</accession>
<dbReference type="PANTHER" id="PTHR47804">
    <property type="entry name" value="60S RIBOSOMAL PROTEIN L19"/>
    <property type="match status" value="1"/>
</dbReference>
<dbReference type="GO" id="GO:0015743">
    <property type="term" value="P:malate transport"/>
    <property type="evidence" value="ECO:0007669"/>
    <property type="project" value="InterPro"/>
</dbReference>
<dbReference type="Pfam" id="PF11744">
    <property type="entry name" value="ALMT"/>
    <property type="match status" value="1"/>
</dbReference>
<feature type="transmembrane region" description="Helical" evidence="6">
    <location>
        <begin position="685"/>
        <end position="702"/>
    </location>
</feature>
<evidence type="ECO:0000256" key="5">
    <source>
        <dbReference type="SAM" id="MobiDB-lite"/>
    </source>
</evidence>
<protein>
    <submittedName>
        <fullName evidence="7">Uncharacterized protein</fullName>
    </submittedName>
</protein>
<dbReference type="Proteomes" id="UP000242146">
    <property type="component" value="Unassembled WGS sequence"/>
</dbReference>